<proteinExistence type="predicted"/>
<protein>
    <submittedName>
        <fullName evidence="1">Uncharacterized protein</fullName>
    </submittedName>
</protein>
<reference evidence="1" key="2">
    <citation type="submission" date="2023-05" db="EMBL/GenBank/DDBJ databases">
        <authorList>
            <person name="Schelkunov M.I."/>
        </authorList>
    </citation>
    <scope>NUCLEOTIDE SEQUENCE</scope>
    <source>
        <strain evidence="1">Hsosn_3</strain>
        <tissue evidence="1">Leaf</tissue>
    </source>
</reference>
<dbReference type="GO" id="GO:0043161">
    <property type="term" value="P:proteasome-mediated ubiquitin-dependent protein catabolic process"/>
    <property type="evidence" value="ECO:0007669"/>
    <property type="project" value="TreeGrafter"/>
</dbReference>
<dbReference type="GO" id="GO:0080008">
    <property type="term" value="C:Cul4-RING E3 ubiquitin ligase complex"/>
    <property type="evidence" value="ECO:0007669"/>
    <property type="project" value="TreeGrafter"/>
</dbReference>
<keyword evidence="2" id="KW-1185">Reference proteome</keyword>
<comment type="caution">
    <text evidence="1">The sequence shown here is derived from an EMBL/GenBank/DDBJ whole genome shotgun (WGS) entry which is preliminary data.</text>
</comment>
<dbReference type="EMBL" id="JAUIZM010000015">
    <property type="protein sequence ID" value="KAK1352616.1"/>
    <property type="molecule type" value="Genomic_DNA"/>
</dbReference>
<organism evidence="1 2">
    <name type="scientific">Heracleum sosnowskyi</name>
    <dbReference type="NCBI Taxonomy" id="360622"/>
    <lineage>
        <taxon>Eukaryota</taxon>
        <taxon>Viridiplantae</taxon>
        <taxon>Streptophyta</taxon>
        <taxon>Embryophyta</taxon>
        <taxon>Tracheophyta</taxon>
        <taxon>Spermatophyta</taxon>
        <taxon>Magnoliopsida</taxon>
        <taxon>eudicotyledons</taxon>
        <taxon>Gunneridae</taxon>
        <taxon>Pentapetalae</taxon>
        <taxon>asterids</taxon>
        <taxon>campanulids</taxon>
        <taxon>Apiales</taxon>
        <taxon>Apiaceae</taxon>
        <taxon>Apioideae</taxon>
        <taxon>apioid superclade</taxon>
        <taxon>Tordylieae</taxon>
        <taxon>Tordyliinae</taxon>
        <taxon>Heracleum</taxon>
    </lineage>
</organism>
<reference evidence="1" key="1">
    <citation type="submission" date="2023-02" db="EMBL/GenBank/DDBJ databases">
        <title>Genome of toxic invasive species Heracleum sosnowskyi carries increased number of genes despite the absence of recent whole-genome duplications.</title>
        <authorList>
            <person name="Schelkunov M."/>
            <person name="Shtratnikova V."/>
            <person name="Makarenko M."/>
            <person name="Klepikova A."/>
            <person name="Omelchenko D."/>
            <person name="Novikova G."/>
            <person name="Obukhova E."/>
            <person name="Bogdanov V."/>
            <person name="Penin A."/>
            <person name="Logacheva M."/>
        </authorList>
    </citation>
    <scope>NUCLEOTIDE SEQUENCE</scope>
    <source>
        <strain evidence="1">Hsosn_3</strain>
        <tissue evidence="1">Leaf</tissue>
    </source>
</reference>
<evidence type="ECO:0000313" key="1">
    <source>
        <dbReference type="EMBL" id="KAK1352616.1"/>
    </source>
</evidence>
<gene>
    <name evidence="1" type="ORF">POM88_053047</name>
</gene>
<evidence type="ECO:0000313" key="2">
    <source>
        <dbReference type="Proteomes" id="UP001237642"/>
    </source>
</evidence>
<sequence>MLIFFHGSITWPWTRLKNLTCGDNDPIGDVSWQVWPMHRPEGSFRMPCEVTFEGEFYFIDDQWQALCLIELDNSLVPPKYLIKNNCSFDVVVPLLSYPLLIRKQSSQYISNIYLKYREETEGQRELRRRTKCGLVMRDKQCLDTDLKLVYASLSPIIHIANIASSTTESVANVIEIHDGLDLSVGNDNDYGHQACNIFSVKFLIDGRELIAASSDASIYV</sequence>
<dbReference type="AlphaFoldDB" id="A0AAD8GR80"/>
<dbReference type="InterPro" id="IPR051859">
    <property type="entry name" value="DCAF"/>
</dbReference>
<accession>A0AAD8GR80</accession>
<dbReference type="Proteomes" id="UP001237642">
    <property type="component" value="Unassembled WGS sequence"/>
</dbReference>
<dbReference type="PANTHER" id="PTHR19847">
    <property type="entry name" value="DDB1- AND CUL4-ASSOCIATED FACTOR 11"/>
    <property type="match status" value="1"/>
</dbReference>
<dbReference type="PANTHER" id="PTHR19847:SF7">
    <property type="entry name" value="DDB1- AND CUL4-ASSOCIATED FACTOR 11"/>
    <property type="match status" value="1"/>
</dbReference>
<name>A0AAD8GR80_9APIA</name>